<keyword evidence="3" id="KW-0238">DNA-binding</keyword>
<dbReference type="GO" id="GO:0005634">
    <property type="term" value="C:nucleus"/>
    <property type="evidence" value="ECO:0007669"/>
    <property type="project" value="UniProtKB-SubCell"/>
</dbReference>
<dbReference type="GO" id="GO:0003677">
    <property type="term" value="F:DNA binding"/>
    <property type="evidence" value="ECO:0007669"/>
    <property type="project" value="UniProtKB-KW"/>
</dbReference>
<keyword evidence="5" id="KW-0539">Nucleus</keyword>
<keyword evidence="4" id="KW-0804">Transcription</keyword>
<proteinExistence type="predicted"/>
<dbReference type="InterPro" id="IPR036879">
    <property type="entry name" value="TF_MADSbox_sf"/>
</dbReference>
<evidence type="ECO:0000256" key="5">
    <source>
        <dbReference type="ARBA" id="ARBA00023242"/>
    </source>
</evidence>
<comment type="subcellular location">
    <subcellularLocation>
        <location evidence="1">Nucleus</location>
    </subcellularLocation>
</comment>
<keyword evidence="8" id="KW-1185">Reference proteome</keyword>
<evidence type="ECO:0000259" key="6">
    <source>
        <dbReference type="PROSITE" id="PS50066"/>
    </source>
</evidence>
<sequence length="97" mass="11014">MANTGKKTKGKQNIEIKMIENDDDRLITFSNRRLGIYKKIETPLDQLSPRELYEQYSHFSKLLDLFHISQSKKIATASSMLARTGPAEDAPTNFPLG</sequence>
<comment type="caution">
    <text evidence="7">The sequence shown here is derived from an EMBL/GenBank/DDBJ whole genome shotgun (WGS) entry which is preliminary data.</text>
</comment>
<evidence type="ECO:0000256" key="3">
    <source>
        <dbReference type="ARBA" id="ARBA00023125"/>
    </source>
</evidence>
<dbReference type="PROSITE" id="PS50066">
    <property type="entry name" value="MADS_BOX_2"/>
    <property type="match status" value="1"/>
</dbReference>
<keyword evidence="2" id="KW-0805">Transcription regulation</keyword>
<organism evidence="7 8">
    <name type="scientific">Gossypium trilobum</name>
    <dbReference type="NCBI Taxonomy" id="34281"/>
    <lineage>
        <taxon>Eukaryota</taxon>
        <taxon>Viridiplantae</taxon>
        <taxon>Streptophyta</taxon>
        <taxon>Embryophyta</taxon>
        <taxon>Tracheophyta</taxon>
        <taxon>Spermatophyta</taxon>
        <taxon>Magnoliopsida</taxon>
        <taxon>eudicotyledons</taxon>
        <taxon>Gunneridae</taxon>
        <taxon>Pentapetalae</taxon>
        <taxon>rosids</taxon>
        <taxon>malvids</taxon>
        <taxon>Malvales</taxon>
        <taxon>Malvaceae</taxon>
        <taxon>Malvoideae</taxon>
        <taxon>Gossypium</taxon>
    </lineage>
</organism>
<evidence type="ECO:0000256" key="2">
    <source>
        <dbReference type="ARBA" id="ARBA00023015"/>
    </source>
</evidence>
<evidence type="ECO:0000256" key="4">
    <source>
        <dbReference type="ARBA" id="ARBA00023163"/>
    </source>
</evidence>
<feature type="domain" description="MADS-box" evidence="6">
    <location>
        <begin position="9"/>
        <end position="39"/>
    </location>
</feature>
<dbReference type="InterPro" id="IPR002100">
    <property type="entry name" value="TF_MADSbox"/>
</dbReference>
<gene>
    <name evidence="7" type="ORF">Gotri_011220</name>
</gene>
<dbReference type="EMBL" id="JABEZW010000009">
    <property type="protein sequence ID" value="MBA0776189.1"/>
    <property type="molecule type" value="Genomic_DNA"/>
</dbReference>
<name>A0A7J9ET13_9ROSI</name>
<dbReference type="AlphaFoldDB" id="A0A7J9ET13"/>
<reference evidence="7 8" key="1">
    <citation type="journal article" date="2019" name="Genome Biol. Evol.">
        <title>Insights into the evolution of the New World diploid cottons (Gossypium, subgenus Houzingenia) based on genome sequencing.</title>
        <authorList>
            <person name="Grover C.E."/>
            <person name="Arick M.A. 2nd"/>
            <person name="Thrash A."/>
            <person name="Conover J.L."/>
            <person name="Sanders W.S."/>
            <person name="Peterson D.G."/>
            <person name="Frelichowski J.E."/>
            <person name="Scheffler J.A."/>
            <person name="Scheffler B.E."/>
            <person name="Wendel J.F."/>
        </authorList>
    </citation>
    <scope>NUCLEOTIDE SEQUENCE [LARGE SCALE GENOMIC DNA]</scope>
    <source>
        <strain evidence="7">8</strain>
        <tissue evidence="7">Leaf</tissue>
    </source>
</reference>
<dbReference type="SUPFAM" id="SSF55455">
    <property type="entry name" value="SRF-like"/>
    <property type="match status" value="1"/>
</dbReference>
<protein>
    <recommendedName>
        <fullName evidence="6">MADS-box domain-containing protein</fullName>
    </recommendedName>
</protein>
<accession>A0A7J9ET13</accession>
<evidence type="ECO:0000313" key="7">
    <source>
        <dbReference type="EMBL" id="MBA0776189.1"/>
    </source>
</evidence>
<evidence type="ECO:0000256" key="1">
    <source>
        <dbReference type="ARBA" id="ARBA00004123"/>
    </source>
</evidence>
<evidence type="ECO:0000313" key="8">
    <source>
        <dbReference type="Proteomes" id="UP000593568"/>
    </source>
</evidence>
<dbReference type="Proteomes" id="UP000593568">
    <property type="component" value="Unassembled WGS sequence"/>
</dbReference>
<dbReference type="GO" id="GO:0046983">
    <property type="term" value="F:protein dimerization activity"/>
    <property type="evidence" value="ECO:0007669"/>
    <property type="project" value="InterPro"/>
</dbReference>